<name>A0ABW0C3I2_9FLAO</name>
<accession>A0ABW0C3I2</accession>
<organism evidence="1 2">
    <name type="scientific">Bizionia hallyeonensis</name>
    <dbReference type="NCBI Taxonomy" id="1123757"/>
    <lineage>
        <taxon>Bacteria</taxon>
        <taxon>Pseudomonadati</taxon>
        <taxon>Bacteroidota</taxon>
        <taxon>Flavobacteriia</taxon>
        <taxon>Flavobacteriales</taxon>
        <taxon>Flavobacteriaceae</taxon>
        <taxon>Bizionia</taxon>
    </lineage>
</organism>
<proteinExistence type="predicted"/>
<evidence type="ECO:0000313" key="2">
    <source>
        <dbReference type="Proteomes" id="UP001596162"/>
    </source>
</evidence>
<dbReference type="RefSeq" id="WP_376859072.1">
    <property type="nucleotide sequence ID" value="NZ_JBHSLA010000001.1"/>
</dbReference>
<dbReference type="EMBL" id="JBHSLA010000001">
    <property type="protein sequence ID" value="MFC5194754.1"/>
    <property type="molecule type" value="Genomic_DNA"/>
</dbReference>
<evidence type="ECO:0000313" key="1">
    <source>
        <dbReference type="EMBL" id="MFC5194754.1"/>
    </source>
</evidence>
<sequence>MQNSYNYTCNYCFKEYKPTKRGKQKFCTASCRVAHFNAKKKLKQLQTIENTTKETITKPQKDTPKVNLPDITNAALGHAASSAIISFFTPKNKKPVTKQDLDNLKTTIQGGRYRPVLNYRINDKGERAYFDLERNEVVFSFNKLA</sequence>
<keyword evidence="2" id="KW-1185">Reference proteome</keyword>
<reference evidence="2" key="1">
    <citation type="journal article" date="2019" name="Int. J. Syst. Evol. Microbiol.">
        <title>The Global Catalogue of Microorganisms (GCM) 10K type strain sequencing project: providing services to taxonomists for standard genome sequencing and annotation.</title>
        <authorList>
            <consortium name="The Broad Institute Genomics Platform"/>
            <consortium name="The Broad Institute Genome Sequencing Center for Infectious Disease"/>
            <person name="Wu L."/>
            <person name="Ma J."/>
        </authorList>
    </citation>
    <scope>NUCLEOTIDE SEQUENCE [LARGE SCALE GENOMIC DNA]</scope>
    <source>
        <strain evidence="2">JCM 17978</strain>
    </source>
</reference>
<comment type="caution">
    <text evidence="1">The sequence shown here is derived from an EMBL/GenBank/DDBJ whole genome shotgun (WGS) entry which is preliminary data.</text>
</comment>
<gene>
    <name evidence="1" type="ORF">ACFPH8_05385</name>
</gene>
<dbReference type="Proteomes" id="UP001596162">
    <property type="component" value="Unassembled WGS sequence"/>
</dbReference>
<protein>
    <submittedName>
        <fullName evidence="1">Uncharacterized protein</fullName>
    </submittedName>
</protein>